<gene>
    <name evidence="1" type="ORF">Q31b_58850</name>
</gene>
<proteinExistence type="predicted"/>
<name>A0A5C6D660_9BACT</name>
<dbReference type="Proteomes" id="UP000315471">
    <property type="component" value="Unassembled WGS sequence"/>
</dbReference>
<evidence type="ECO:0000313" key="1">
    <source>
        <dbReference type="EMBL" id="TWU31304.1"/>
    </source>
</evidence>
<comment type="caution">
    <text evidence="1">The sequence shown here is derived from an EMBL/GenBank/DDBJ whole genome shotgun (WGS) entry which is preliminary data.</text>
</comment>
<dbReference type="AlphaFoldDB" id="A0A5C6D660"/>
<protein>
    <submittedName>
        <fullName evidence="1">Uncharacterized protein</fullName>
    </submittedName>
</protein>
<dbReference type="EMBL" id="SJPY01000035">
    <property type="protein sequence ID" value="TWU31304.1"/>
    <property type="molecule type" value="Genomic_DNA"/>
</dbReference>
<accession>A0A5C6D660</accession>
<evidence type="ECO:0000313" key="2">
    <source>
        <dbReference type="Proteomes" id="UP000315471"/>
    </source>
</evidence>
<reference evidence="1 2" key="1">
    <citation type="submission" date="2019-02" db="EMBL/GenBank/DDBJ databases">
        <title>Deep-cultivation of Planctomycetes and their phenomic and genomic characterization uncovers novel biology.</title>
        <authorList>
            <person name="Wiegand S."/>
            <person name="Jogler M."/>
            <person name="Boedeker C."/>
            <person name="Pinto D."/>
            <person name="Vollmers J."/>
            <person name="Rivas-Marin E."/>
            <person name="Kohn T."/>
            <person name="Peeters S.H."/>
            <person name="Heuer A."/>
            <person name="Rast P."/>
            <person name="Oberbeckmann S."/>
            <person name="Bunk B."/>
            <person name="Jeske O."/>
            <person name="Meyerdierks A."/>
            <person name="Storesund J.E."/>
            <person name="Kallscheuer N."/>
            <person name="Luecker S."/>
            <person name="Lage O.M."/>
            <person name="Pohl T."/>
            <person name="Merkel B.J."/>
            <person name="Hornburger P."/>
            <person name="Mueller R.-W."/>
            <person name="Bruemmer F."/>
            <person name="Labrenz M."/>
            <person name="Spormann A.M."/>
            <person name="Op Den Camp H."/>
            <person name="Overmann J."/>
            <person name="Amann R."/>
            <person name="Jetten M.S.M."/>
            <person name="Mascher T."/>
            <person name="Medema M.H."/>
            <person name="Devos D.P."/>
            <person name="Kaster A.-K."/>
            <person name="Ovreas L."/>
            <person name="Rohde M."/>
            <person name="Galperin M.Y."/>
            <person name="Jogler C."/>
        </authorList>
    </citation>
    <scope>NUCLEOTIDE SEQUENCE [LARGE SCALE GENOMIC DNA]</scope>
    <source>
        <strain evidence="1 2">Q31b</strain>
    </source>
</reference>
<keyword evidence="2" id="KW-1185">Reference proteome</keyword>
<organism evidence="1 2">
    <name type="scientific">Novipirellula aureliae</name>
    <dbReference type="NCBI Taxonomy" id="2527966"/>
    <lineage>
        <taxon>Bacteria</taxon>
        <taxon>Pseudomonadati</taxon>
        <taxon>Planctomycetota</taxon>
        <taxon>Planctomycetia</taxon>
        <taxon>Pirellulales</taxon>
        <taxon>Pirellulaceae</taxon>
        <taxon>Novipirellula</taxon>
    </lineage>
</organism>
<sequence length="76" mass="8465">MHVFIQGIHIFTLIDPVVRDGKVVGNYKVVHKNRFSQKIGFLRRGQTVSVLVGGLKGRLETEPSANEVTIHLLDGK</sequence>